<sequence>MNTRVLGGRLSVTDNAIASVRDVLEQRRRGWSALLKVAGPAVIVSVAYIDPGNFATNIQAGARYGYSLLWVTLIASLVAMLFQALSAKLGIVTGRNLAELSRLHFPWPIVLVMWGVSEVAAMATDLAEFLGGALGLSLLFHLPLLPSMAITGLATYAVLSLEKRGFRPLEIVVGVLVTVIGLCYLAELLIADVQWPQVIKGLVVYQLPDAQAANLAVGMVGATVMPHALFLHSGLTQSRVPPRNEGERSKLLRFSNREVGITLTIAALINMAMIVMAAGAFHGEHTDVAEIETAYHTLAPVLGGAAAGLFLLSLLASGLSSSVVGTMAGQMITQGFIRRQIPLWLRRAITMIPSFAVVAMGVNATQALVDSQIVLSFALPLPMIALVWFTCRRDVMGDYRNSAWIRLLAIAGVIVVLGLNALLLIEAFK</sequence>
<dbReference type="HAMAP" id="MF_00221">
    <property type="entry name" value="NRAMP"/>
    <property type="match status" value="1"/>
</dbReference>
<dbReference type="Pfam" id="PF01566">
    <property type="entry name" value="Nramp"/>
    <property type="match status" value="1"/>
</dbReference>
<dbReference type="PRINTS" id="PR00447">
    <property type="entry name" value="NATRESASSCMP"/>
</dbReference>
<keyword evidence="3 7" id="KW-0812">Transmembrane</keyword>
<dbReference type="NCBIfam" id="TIGR01197">
    <property type="entry name" value="nramp"/>
    <property type="match status" value="1"/>
</dbReference>
<keyword evidence="5 7" id="KW-1133">Transmembrane helix</keyword>
<dbReference type="PANTHER" id="PTHR11706">
    <property type="entry name" value="SOLUTE CARRIER PROTEIN FAMILY 11 MEMBER"/>
    <property type="match status" value="1"/>
</dbReference>
<feature type="transmembrane region" description="Helical" evidence="7">
    <location>
        <begin position="259"/>
        <end position="281"/>
    </location>
</feature>
<dbReference type="Proteomes" id="UP000651010">
    <property type="component" value="Unassembled WGS sequence"/>
</dbReference>
<feature type="transmembrane region" description="Helical" evidence="7">
    <location>
        <begin position="403"/>
        <end position="425"/>
    </location>
</feature>
<comment type="caution">
    <text evidence="8">The sequence shown here is derived from an EMBL/GenBank/DDBJ whole genome shotgun (WGS) entry which is preliminary data.</text>
</comment>
<protein>
    <recommendedName>
        <fullName evidence="7">Divalent metal cation transporter MntH</fullName>
    </recommendedName>
</protein>
<evidence type="ECO:0000256" key="3">
    <source>
        <dbReference type="ARBA" id="ARBA00022692"/>
    </source>
</evidence>
<dbReference type="InterPro" id="IPR001046">
    <property type="entry name" value="NRAMP_fam"/>
</dbReference>
<feature type="transmembrane region" description="Helical" evidence="7">
    <location>
        <begin position="301"/>
        <end position="327"/>
    </location>
</feature>
<dbReference type="NCBIfam" id="NF001923">
    <property type="entry name" value="PRK00701.1"/>
    <property type="match status" value="1"/>
</dbReference>
<evidence type="ECO:0000313" key="9">
    <source>
        <dbReference type="Proteomes" id="UP000651010"/>
    </source>
</evidence>
<dbReference type="EMBL" id="JACZZA010000013">
    <property type="protein sequence ID" value="MBE1162395.1"/>
    <property type="molecule type" value="Genomic_DNA"/>
</dbReference>
<evidence type="ECO:0000313" key="8">
    <source>
        <dbReference type="EMBL" id="MBE1162395.1"/>
    </source>
</evidence>
<keyword evidence="7" id="KW-0406">Ion transport</keyword>
<evidence type="ECO:0000256" key="4">
    <source>
        <dbReference type="ARBA" id="ARBA00022847"/>
    </source>
</evidence>
<feature type="transmembrane region" description="Helical" evidence="7">
    <location>
        <begin position="69"/>
        <end position="91"/>
    </location>
</feature>
<feature type="transmembrane region" description="Helical" evidence="7">
    <location>
        <begin position="373"/>
        <end position="391"/>
    </location>
</feature>
<gene>
    <name evidence="7" type="primary">mntH</name>
    <name evidence="8" type="ORF">IGX34_18575</name>
</gene>
<comment type="function">
    <text evidence="7">H(+)-stimulated, divalent metal cation uptake system.</text>
</comment>
<dbReference type="RefSeq" id="WP_192557237.1">
    <property type="nucleotide sequence ID" value="NZ_JACZZA010000013.1"/>
</dbReference>
<comment type="subcellular location">
    <subcellularLocation>
        <location evidence="7">Cell membrane</location>
        <topology evidence="7">Multi-pass membrane protein</topology>
    </subcellularLocation>
    <subcellularLocation>
        <location evidence="1">Membrane</location>
        <topology evidence="1">Multi-pass membrane protein</topology>
    </subcellularLocation>
</comment>
<evidence type="ECO:0000256" key="1">
    <source>
        <dbReference type="ARBA" id="ARBA00004141"/>
    </source>
</evidence>
<keyword evidence="2 7" id="KW-0813">Transport</keyword>
<reference evidence="8 9" key="1">
    <citation type="submission" date="2020-09" db="EMBL/GenBank/DDBJ databases">
        <title>Dyella sp. 7MK23 isolated from forest soil.</title>
        <authorList>
            <person name="Fu J."/>
        </authorList>
    </citation>
    <scope>NUCLEOTIDE SEQUENCE [LARGE SCALE GENOMIC DNA]</scope>
    <source>
        <strain evidence="8 9">7MK23</strain>
    </source>
</reference>
<keyword evidence="4 7" id="KW-0769">Symport</keyword>
<accession>A0ABR9GEE6</accession>
<dbReference type="PANTHER" id="PTHR11706:SF33">
    <property type="entry name" value="NATURAL RESISTANCE-ASSOCIATED MACROPHAGE PROTEIN 2"/>
    <property type="match status" value="1"/>
</dbReference>
<feature type="transmembrane region" description="Helical" evidence="7">
    <location>
        <begin position="211"/>
        <end position="231"/>
    </location>
</feature>
<evidence type="ECO:0000256" key="2">
    <source>
        <dbReference type="ARBA" id="ARBA00022448"/>
    </source>
</evidence>
<comment type="similarity">
    <text evidence="7">Belongs to the NRAMP family.</text>
</comment>
<proteinExistence type="inferred from homology"/>
<keyword evidence="9" id="KW-1185">Reference proteome</keyword>
<organism evidence="8 9">
    <name type="scientific">Dyella acidiphila</name>
    <dbReference type="NCBI Taxonomy" id="2775866"/>
    <lineage>
        <taxon>Bacteria</taxon>
        <taxon>Pseudomonadati</taxon>
        <taxon>Pseudomonadota</taxon>
        <taxon>Gammaproteobacteria</taxon>
        <taxon>Lysobacterales</taxon>
        <taxon>Rhodanobacteraceae</taxon>
        <taxon>Dyella</taxon>
    </lineage>
</organism>
<evidence type="ECO:0000256" key="7">
    <source>
        <dbReference type="HAMAP-Rule" id="MF_00221"/>
    </source>
</evidence>
<feature type="transmembrane region" description="Helical" evidence="7">
    <location>
        <begin position="348"/>
        <end position="367"/>
    </location>
</feature>
<evidence type="ECO:0000256" key="5">
    <source>
        <dbReference type="ARBA" id="ARBA00022989"/>
    </source>
</evidence>
<keyword evidence="6 7" id="KW-0472">Membrane</keyword>
<feature type="transmembrane region" description="Helical" evidence="7">
    <location>
        <begin position="103"/>
        <end position="123"/>
    </location>
</feature>
<feature type="transmembrane region" description="Helical" evidence="7">
    <location>
        <begin position="129"/>
        <end position="159"/>
    </location>
</feature>
<dbReference type="NCBIfam" id="NF037982">
    <property type="entry name" value="Nramp_1"/>
    <property type="match status" value="1"/>
</dbReference>
<feature type="transmembrane region" description="Helical" evidence="7">
    <location>
        <begin position="171"/>
        <end position="191"/>
    </location>
</feature>
<keyword evidence="7" id="KW-1003">Cell membrane</keyword>
<feature type="transmembrane region" description="Helical" evidence="7">
    <location>
        <begin position="31"/>
        <end position="49"/>
    </location>
</feature>
<evidence type="ECO:0000256" key="6">
    <source>
        <dbReference type="ARBA" id="ARBA00023136"/>
    </source>
</evidence>
<name>A0ABR9GEE6_9GAMM</name>